<organism evidence="3 4">
    <name type="scientific">Candidatus Shapirobacteria bacterium CG11_big_fil_rev_8_21_14_0_20_40_12</name>
    <dbReference type="NCBI Taxonomy" id="1974889"/>
    <lineage>
        <taxon>Bacteria</taxon>
        <taxon>Candidatus Shapironibacteriota</taxon>
    </lineage>
</organism>
<evidence type="ECO:0000313" key="4">
    <source>
        <dbReference type="Proteomes" id="UP000231371"/>
    </source>
</evidence>
<accession>A0A2H0KFH8</accession>
<protein>
    <submittedName>
        <fullName evidence="3">Uncharacterized protein</fullName>
    </submittedName>
</protein>
<feature type="region of interest" description="Disordered" evidence="1">
    <location>
        <begin position="94"/>
        <end position="117"/>
    </location>
</feature>
<feature type="transmembrane region" description="Helical" evidence="2">
    <location>
        <begin position="35"/>
        <end position="54"/>
    </location>
</feature>
<comment type="caution">
    <text evidence="3">The sequence shown here is derived from an EMBL/GenBank/DDBJ whole genome shotgun (WGS) entry which is preliminary data.</text>
</comment>
<reference evidence="3 4" key="1">
    <citation type="submission" date="2017-09" db="EMBL/GenBank/DDBJ databases">
        <title>Depth-based differentiation of microbial function through sediment-hosted aquifers and enrichment of novel symbionts in the deep terrestrial subsurface.</title>
        <authorList>
            <person name="Probst A.J."/>
            <person name="Ladd B."/>
            <person name="Jarett J.K."/>
            <person name="Geller-Mcgrath D.E."/>
            <person name="Sieber C.M."/>
            <person name="Emerson J.B."/>
            <person name="Anantharaman K."/>
            <person name="Thomas B.C."/>
            <person name="Malmstrom R."/>
            <person name="Stieglmeier M."/>
            <person name="Klingl A."/>
            <person name="Woyke T."/>
            <person name="Ryan C.M."/>
            <person name="Banfield J.F."/>
        </authorList>
    </citation>
    <scope>NUCLEOTIDE SEQUENCE [LARGE SCALE GENOMIC DNA]</scope>
    <source>
        <strain evidence="3">CG11_big_fil_rev_8_21_14_0_20_40_12</strain>
    </source>
</reference>
<sequence>MPETTNQPTADIPVQTADVSQTGGPLPPKRKFSPIWILLFVLILAAAGGVYYYFNYFNLGQTVAPSFSPSESPELTLPPSEVSSSTDINTLEKELDDTDLGSFETDLNQLDTEAGQL</sequence>
<keyword evidence="2" id="KW-0472">Membrane</keyword>
<evidence type="ECO:0000313" key="3">
    <source>
        <dbReference type="EMBL" id="PIQ70010.1"/>
    </source>
</evidence>
<keyword evidence="2" id="KW-1133">Transmembrane helix</keyword>
<name>A0A2H0KFH8_9BACT</name>
<proteinExistence type="predicted"/>
<feature type="region of interest" description="Disordered" evidence="1">
    <location>
        <begin position="1"/>
        <end position="29"/>
    </location>
</feature>
<feature type="region of interest" description="Disordered" evidence="1">
    <location>
        <begin position="67"/>
        <end position="86"/>
    </location>
</feature>
<evidence type="ECO:0000256" key="2">
    <source>
        <dbReference type="SAM" id="Phobius"/>
    </source>
</evidence>
<evidence type="ECO:0000256" key="1">
    <source>
        <dbReference type="SAM" id="MobiDB-lite"/>
    </source>
</evidence>
<keyword evidence="2" id="KW-0812">Transmembrane</keyword>
<dbReference type="EMBL" id="PCVI01000045">
    <property type="protein sequence ID" value="PIQ70010.1"/>
    <property type="molecule type" value="Genomic_DNA"/>
</dbReference>
<gene>
    <name evidence="3" type="ORF">COV89_02740</name>
</gene>
<dbReference type="Proteomes" id="UP000231371">
    <property type="component" value="Unassembled WGS sequence"/>
</dbReference>
<dbReference type="AlphaFoldDB" id="A0A2H0KFH8"/>